<name>A0A4C1YY11_EUMVA</name>
<sequence>MRVSDCGGFKVRTLTRTTKNMQVDHKKFEGEELGRLFSLMTSETGKSAQKPRVTSARARYVEVATGGPDRSWYRQPQRVQQQLRTSVWGVRAAGRRGGGADAAAGGAPSGAAAVMKGWAKITLRVRGRASVWHVRGAVVNNERSPRTPSTITRAPAASAPAAAVEVADNAGALGGAVIAAGVVYAARTPKDEIKAHLYTVCLLSKAVPLLRVGLNDALDLVPSACVCSKKKKESHDPQKGNMPTAALQENRRRSQQHRKTDTFMSSNVLPATTDRDVSAKRTRGNVAGARDGGLSQSVHSRSGMGSAPNME</sequence>
<organism evidence="2 3">
    <name type="scientific">Eumeta variegata</name>
    <name type="common">Bagworm moth</name>
    <name type="synonym">Eumeta japonica</name>
    <dbReference type="NCBI Taxonomy" id="151549"/>
    <lineage>
        <taxon>Eukaryota</taxon>
        <taxon>Metazoa</taxon>
        <taxon>Ecdysozoa</taxon>
        <taxon>Arthropoda</taxon>
        <taxon>Hexapoda</taxon>
        <taxon>Insecta</taxon>
        <taxon>Pterygota</taxon>
        <taxon>Neoptera</taxon>
        <taxon>Endopterygota</taxon>
        <taxon>Lepidoptera</taxon>
        <taxon>Glossata</taxon>
        <taxon>Ditrysia</taxon>
        <taxon>Tineoidea</taxon>
        <taxon>Psychidae</taxon>
        <taxon>Oiketicinae</taxon>
        <taxon>Eumeta</taxon>
    </lineage>
</organism>
<feature type="region of interest" description="Disordered" evidence="1">
    <location>
        <begin position="229"/>
        <end position="311"/>
    </location>
</feature>
<evidence type="ECO:0000256" key="1">
    <source>
        <dbReference type="SAM" id="MobiDB-lite"/>
    </source>
</evidence>
<proteinExistence type="predicted"/>
<evidence type="ECO:0000313" key="2">
    <source>
        <dbReference type="EMBL" id="GBP81186.1"/>
    </source>
</evidence>
<comment type="caution">
    <text evidence="2">The sequence shown here is derived from an EMBL/GenBank/DDBJ whole genome shotgun (WGS) entry which is preliminary data.</text>
</comment>
<dbReference type="AlphaFoldDB" id="A0A4C1YY11"/>
<protein>
    <submittedName>
        <fullName evidence="2">Uncharacterized protein</fullName>
    </submittedName>
</protein>
<keyword evidence="3" id="KW-1185">Reference proteome</keyword>
<dbReference type="Proteomes" id="UP000299102">
    <property type="component" value="Unassembled WGS sequence"/>
</dbReference>
<evidence type="ECO:0000313" key="3">
    <source>
        <dbReference type="Proteomes" id="UP000299102"/>
    </source>
</evidence>
<reference evidence="2 3" key="1">
    <citation type="journal article" date="2019" name="Commun. Biol.">
        <title>The bagworm genome reveals a unique fibroin gene that provides high tensile strength.</title>
        <authorList>
            <person name="Kono N."/>
            <person name="Nakamura H."/>
            <person name="Ohtoshi R."/>
            <person name="Tomita M."/>
            <person name="Numata K."/>
            <person name="Arakawa K."/>
        </authorList>
    </citation>
    <scope>NUCLEOTIDE SEQUENCE [LARGE SCALE GENOMIC DNA]</scope>
</reference>
<dbReference type="EMBL" id="BGZK01001499">
    <property type="protein sequence ID" value="GBP81186.1"/>
    <property type="molecule type" value="Genomic_DNA"/>
</dbReference>
<accession>A0A4C1YY11</accession>
<gene>
    <name evidence="2" type="ORF">EVAR_31518_1</name>
</gene>